<gene>
    <name evidence="1" type="ORF">GCM10009425_45330</name>
</gene>
<name>A0ABQ2H3X4_9PSED</name>
<organism evidence="1 2">
    <name type="scientific">Pseudomonas asuensis</name>
    <dbReference type="NCBI Taxonomy" id="1825787"/>
    <lineage>
        <taxon>Bacteria</taxon>
        <taxon>Pseudomonadati</taxon>
        <taxon>Pseudomonadota</taxon>
        <taxon>Gammaproteobacteria</taxon>
        <taxon>Pseudomonadales</taxon>
        <taxon>Pseudomonadaceae</taxon>
        <taxon>Pseudomonas</taxon>
    </lineage>
</organism>
<evidence type="ECO:0000313" key="1">
    <source>
        <dbReference type="EMBL" id="GGM29711.1"/>
    </source>
</evidence>
<keyword evidence="2" id="KW-1185">Reference proteome</keyword>
<accession>A0ABQ2H3X4</accession>
<evidence type="ECO:0000313" key="2">
    <source>
        <dbReference type="Proteomes" id="UP000616499"/>
    </source>
</evidence>
<dbReference type="EMBL" id="BMNW01000016">
    <property type="protein sequence ID" value="GGM29711.1"/>
    <property type="molecule type" value="Genomic_DNA"/>
</dbReference>
<comment type="caution">
    <text evidence="1">The sequence shown here is derived from an EMBL/GenBank/DDBJ whole genome shotgun (WGS) entry which is preliminary data.</text>
</comment>
<proteinExistence type="predicted"/>
<reference evidence="2" key="1">
    <citation type="journal article" date="2019" name="Int. J. Syst. Evol. Microbiol.">
        <title>The Global Catalogue of Microorganisms (GCM) 10K type strain sequencing project: providing services to taxonomists for standard genome sequencing and annotation.</title>
        <authorList>
            <consortium name="The Broad Institute Genomics Platform"/>
            <consortium name="The Broad Institute Genome Sequencing Center for Infectious Disease"/>
            <person name="Wu L."/>
            <person name="Ma J."/>
        </authorList>
    </citation>
    <scope>NUCLEOTIDE SEQUENCE [LARGE SCALE GENOMIC DNA]</scope>
    <source>
        <strain evidence="2">JCM 13501</strain>
    </source>
</reference>
<dbReference type="Proteomes" id="UP000616499">
    <property type="component" value="Unassembled WGS sequence"/>
</dbReference>
<protein>
    <submittedName>
        <fullName evidence="1">Uncharacterized protein</fullName>
    </submittedName>
</protein>
<sequence length="79" mass="8773">MPNFAVHDDYQTSARIELLDIAELAPGGECRANVWFITPEAYPNTLWRGREIVVSEASHVVGKAIVLAVFNPVLERHNG</sequence>